<dbReference type="SUPFAM" id="SSF56281">
    <property type="entry name" value="Metallo-hydrolase/oxidoreductase"/>
    <property type="match status" value="1"/>
</dbReference>
<evidence type="ECO:0000256" key="3">
    <source>
        <dbReference type="ARBA" id="ARBA00022801"/>
    </source>
</evidence>
<comment type="caution">
    <text evidence="6">The sequence shown here is derived from an EMBL/GenBank/DDBJ whole genome shotgun (WGS) entry which is preliminary data.</text>
</comment>
<evidence type="ECO:0000256" key="1">
    <source>
        <dbReference type="ARBA" id="ARBA00007749"/>
    </source>
</evidence>
<dbReference type="PANTHER" id="PTHR42978:SF5">
    <property type="entry name" value="METALLO-BETA-LACTAMASE DOMAIN-CONTAINING PROTEIN"/>
    <property type="match status" value="1"/>
</dbReference>
<dbReference type="EMBL" id="JAWRVE010000095">
    <property type="protein sequence ID" value="KAL1859778.1"/>
    <property type="molecule type" value="Genomic_DNA"/>
</dbReference>
<name>A0ABR3WEK1_9PEZI</name>
<accession>A0ABR3WEK1</accession>
<keyword evidence="3" id="KW-0378">Hydrolase</keyword>
<evidence type="ECO:0000259" key="5">
    <source>
        <dbReference type="SMART" id="SM00849"/>
    </source>
</evidence>
<keyword evidence="7" id="KW-1185">Reference proteome</keyword>
<gene>
    <name evidence="6" type="ORF">Daus18300_009368</name>
</gene>
<reference evidence="6 7" key="1">
    <citation type="journal article" date="2024" name="IMA Fungus">
        <title>IMA Genome - F19 : A genome assembly and annotation guide to empower mycologists, including annotated draft genome sequences of Ceratocystis pirilliformis, Diaporthe australafricana, Fusarium ophioides, Paecilomyces lecythidis, and Sporothrix stenoceras.</title>
        <authorList>
            <person name="Aylward J."/>
            <person name="Wilson A.M."/>
            <person name="Visagie C.M."/>
            <person name="Spraker J."/>
            <person name="Barnes I."/>
            <person name="Buitendag C."/>
            <person name="Ceriani C."/>
            <person name="Del Mar Angel L."/>
            <person name="du Plessis D."/>
            <person name="Fuchs T."/>
            <person name="Gasser K."/>
            <person name="Kramer D."/>
            <person name="Li W."/>
            <person name="Munsamy K."/>
            <person name="Piso A."/>
            <person name="Price J.L."/>
            <person name="Sonnekus B."/>
            <person name="Thomas C."/>
            <person name="van der Nest A."/>
            <person name="van Dijk A."/>
            <person name="van Heerden A."/>
            <person name="van Vuuren N."/>
            <person name="Yilmaz N."/>
            <person name="Duong T.A."/>
            <person name="van der Merwe N.A."/>
            <person name="Wingfield M.J."/>
            <person name="Wingfield B.D."/>
        </authorList>
    </citation>
    <scope>NUCLEOTIDE SEQUENCE [LARGE SCALE GENOMIC DNA]</scope>
    <source>
        <strain evidence="6 7">CMW 18300</strain>
    </source>
</reference>
<evidence type="ECO:0000313" key="6">
    <source>
        <dbReference type="EMBL" id="KAL1859778.1"/>
    </source>
</evidence>
<dbReference type="Pfam" id="PF00753">
    <property type="entry name" value="Lactamase_B"/>
    <property type="match status" value="1"/>
</dbReference>
<evidence type="ECO:0000313" key="7">
    <source>
        <dbReference type="Proteomes" id="UP001583177"/>
    </source>
</evidence>
<evidence type="ECO:0000256" key="4">
    <source>
        <dbReference type="ARBA" id="ARBA00022833"/>
    </source>
</evidence>
<evidence type="ECO:0000256" key="2">
    <source>
        <dbReference type="ARBA" id="ARBA00022723"/>
    </source>
</evidence>
<dbReference type="PANTHER" id="PTHR42978">
    <property type="entry name" value="QUORUM-QUENCHING LACTONASE YTNP-RELATED-RELATED"/>
    <property type="match status" value="1"/>
</dbReference>
<proteinExistence type="inferred from homology"/>
<protein>
    <recommendedName>
        <fullName evidence="5">Metallo-beta-lactamase domain-containing protein</fullName>
    </recommendedName>
</protein>
<comment type="similarity">
    <text evidence="1">Belongs to the metallo-beta-lactamase superfamily.</text>
</comment>
<keyword evidence="2" id="KW-0479">Metal-binding</keyword>
<dbReference type="SMART" id="SM00849">
    <property type="entry name" value="Lactamase_B"/>
    <property type="match status" value="1"/>
</dbReference>
<dbReference type="Proteomes" id="UP001583177">
    <property type="component" value="Unassembled WGS sequence"/>
</dbReference>
<dbReference type="InterPro" id="IPR001279">
    <property type="entry name" value="Metallo-B-lactamas"/>
</dbReference>
<dbReference type="InterPro" id="IPR051013">
    <property type="entry name" value="MBL_superfamily_lactonases"/>
</dbReference>
<feature type="domain" description="Metallo-beta-lactamase" evidence="5">
    <location>
        <begin position="50"/>
        <end position="267"/>
    </location>
</feature>
<keyword evidence="4" id="KW-0862">Zinc</keyword>
<sequence>MAELAPDLKIESSAATVDVRIIDTTSWISNIPSNIFVEPQIRGFDTLSAPSYSFLVEHPSGRKLLFDLGVRKDWENFSPFTANMIESIGPAKLEVKKGVREQLEEHGVPGSSIEGIIWSHWHFDHTGDPSTFDPHTALIVGPGFKEAFVPGYPANQDAVILESDYAGRELREIQFNSEKKIGRFEAFDYFGDGSFYILNAPGHAIGHICALARVNNSPDSYIFMGGDASHQAGEFRPSKYLPLPDSISPHPLDDHPVIPCPGALFEHLLRNGDRTKQFFNLAREGVSIDPDETERTIEKLQEADAHDKVLVVIAHDASLLPHLDFFPKYANDFVSKHWVHKGRWAFLKDFKEALQ</sequence>
<organism evidence="6 7">
    <name type="scientific">Diaporthe australafricana</name>
    <dbReference type="NCBI Taxonomy" id="127596"/>
    <lineage>
        <taxon>Eukaryota</taxon>
        <taxon>Fungi</taxon>
        <taxon>Dikarya</taxon>
        <taxon>Ascomycota</taxon>
        <taxon>Pezizomycotina</taxon>
        <taxon>Sordariomycetes</taxon>
        <taxon>Sordariomycetidae</taxon>
        <taxon>Diaporthales</taxon>
        <taxon>Diaporthaceae</taxon>
        <taxon>Diaporthe</taxon>
    </lineage>
</organism>
<dbReference type="Gene3D" id="3.60.15.10">
    <property type="entry name" value="Ribonuclease Z/Hydroxyacylglutathione hydrolase-like"/>
    <property type="match status" value="1"/>
</dbReference>
<dbReference type="CDD" id="cd07730">
    <property type="entry name" value="metallo-hydrolase-like_MBL-fold"/>
    <property type="match status" value="1"/>
</dbReference>
<dbReference type="InterPro" id="IPR036866">
    <property type="entry name" value="RibonucZ/Hydroxyglut_hydro"/>
</dbReference>